<dbReference type="PANTHER" id="PTHR43252">
    <property type="entry name" value="TRANSCRIPTIONAL REGULATOR YQJI"/>
    <property type="match status" value="1"/>
</dbReference>
<sequence>MSSIRLFILSAFEERGPLHGHALRLVADEEHIDEWADVTPGAVYGAIKRLAAEGLIAPVRVEREGNYPERQVFEITPAGRESLRSIRSAALETIDYRPDPFDLAMARLGAENLDDLRETLEGRLAELRGMLAADEIRIERIAQYLTLTEQHVVRHDLHRLRGEIAFHEELLEALPAILADESSRKGPHS</sequence>
<evidence type="ECO:0000259" key="1">
    <source>
        <dbReference type="Pfam" id="PF03551"/>
    </source>
</evidence>
<dbReference type="Pfam" id="PF03551">
    <property type="entry name" value="PadR"/>
    <property type="match status" value="1"/>
</dbReference>
<organism evidence="2 3">
    <name type="scientific">Antiquaquibacter soli</name>
    <dbReference type="NCBI Taxonomy" id="3064523"/>
    <lineage>
        <taxon>Bacteria</taxon>
        <taxon>Bacillati</taxon>
        <taxon>Actinomycetota</taxon>
        <taxon>Actinomycetes</taxon>
        <taxon>Micrococcales</taxon>
        <taxon>Microbacteriaceae</taxon>
        <taxon>Antiquaquibacter</taxon>
    </lineage>
</organism>
<protein>
    <submittedName>
        <fullName evidence="2">Helix-turn-helix transcriptional regulator</fullName>
    </submittedName>
</protein>
<evidence type="ECO:0000313" key="3">
    <source>
        <dbReference type="Proteomes" id="UP001241072"/>
    </source>
</evidence>
<reference evidence="2 3" key="1">
    <citation type="submission" date="2023-07" db="EMBL/GenBank/DDBJ databases">
        <title>Protaetiibacter sp. nov WY-16 isolated from soil.</title>
        <authorList>
            <person name="Liu B."/>
            <person name="Wan Y."/>
        </authorList>
    </citation>
    <scope>NUCLEOTIDE SEQUENCE [LARGE SCALE GENOMIC DNA]</scope>
    <source>
        <strain evidence="2 3">WY-16</strain>
    </source>
</reference>
<dbReference type="InterPro" id="IPR036390">
    <property type="entry name" value="WH_DNA-bd_sf"/>
</dbReference>
<dbReference type="SUPFAM" id="SSF46785">
    <property type="entry name" value="Winged helix' DNA-binding domain"/>
    <property type="match status" value="1"/>
</dbReference>
<gene>
    <name evidence="2" type="ORF">Q5716_04380</name>
</gene>
<dbReference type="Proteomes" id="UP001241072">
    <property type="component" value="Unassembled WGS sequence"/>
</dbReference>
<proteinExistence type="predicted"/>
<dbReference type="RefSeq" id="WP_305001870.1">
    <property type="nucleotide sequence ID" value="NZ_JAUQUB010000001.1"/>
</dbReference>
<keyword evidence="3" id="KW-1185">Reference proteome</keyword>
<name>A0ABT9BKD2_9MICO</name>
<dbReference type="EMBL" id="JAUQUB010000001">
    <property type="protein sequence ID" value="MDO7881459.1"/>
    <property type="molecule type" value="Genomic_DNA"/>
</dbReference>
<evidence type="ECO:0000313" key="2">
    <source>
        <dbReference type="EMBL" id="MDO7881459.1"/>
    </source>
</evidence>
<dbReference type="InterPro" id="IPR005149">
    <property type="entry name" value="Tscrpt_reg_PadR_N"/>
</dbReference>
<dbReference type="PANTHER" id="PTHR43252:SF7">
    <property type="entry name" value="TRANSCRIPTIONAL REGULATOR YQJI"/>
    <property type="match status" value="1"/>
</dbReference>
<comment type="caution">
    <text evidence="2">The sequence shown here is derived from an EMBL/GenBank/DDBJ whole genome shotgun (WGS) entry which is preliminary data.</text>
</comment>
<dbReference type="InterPro" id="IPR036388">
    <property type="entry name" value="WH-like_DNA-bd_sf"/>
</dbReference>
<dbReference type="Gene3D" id="1.10.10.10">
    <property type="entry name" value="Winged helix-like DNA-binding domain superfamily/Winged helix DNA-binding domain"/>
    <property type="match status" value="1"/>
</dbReference>
<feature type="domain" description="Transcription regulator PadR N-terminal" evidence="1">
    <location>
        <begin position="8"/>
        <end position="84"/>
    </location>
</feature>
<accession>A0ABT9BKD2</accession>